<dbReference type="AlphaFoldDB" id="A0AAN7SRI5"/>
<proteinExistence type="predicted"/>
<dbReference type="Proteomes" id="UP001353858">
    <property type="component" value="Unassembled WGS sequence"/>
</dbReference>
<evidence type="ECO:0000313" key="3">
    <source>
        <dbReference type="EMBL" id="KAK4886948.1"/>
    </source>
</evidence>
<evidence type="ECO:0000256" key="2">
    <source>
        <dbReference type="SAM" id="SignalP"/>
    </source>
</evidence>
<feature type="chain" id="PRO_5042811485" evidence="2">
    <location>
        <begin position="25"/>
        <end position="196"/>
    </location>
</feature>
<gene>
    <name evidence="3" type="ORF">RN001_003219</name>
</gene>
<comment type="caution">
    <text evidence="3">The sequence shown here is derived from an EMBL/GenBank/DDBJ whole genome shotgun (WGS) entry which is preliminary data.</text>
</comment>
<keyword evidence="1" id="KW-0812">Transmembrane</keyword>
<keyword evidence="1" id="KW-0472">Membrane</keyword>
<dbReference type="EMBL" id="JARPUR010000001">
    <property type="protein sequence ID" value="KAK4886948.1"/>
    <property type="molecule type" value="Genomic_DNA"/>
</dbReference>
<keyword evidence="2" id="KW-0732">Signal</keyword>
<accession>A0AAN7SRI5</accession>
<reference evidence="4" key="1">
    <citation type="submission" date="2023-01" db="EMBL/GenBank/DDBJ databases">
        <title>Key to firefly adult light organ development and bioluminescence: homeobox transcription factors regulate luciferase expression and transportation to peroxisome.</title>
        <authorList>
            <person name="Fu X."/>
        </authorList>
    </citation>
    <scope>NUCLEOTIDE SEQUENCE [LARGE SCALE GENOMIC DNA]</scope>
</reference>
<name>A0AAN7SRI5_9COLE</name>
<sequence length="196" mass="22063">MNITQVFYLTFFFVYTLLFGNALGQVVSENTEQTGKYDPSQSYCFRFTWLGPEFNNATVVNTTCNEYIDNIRTNSVPCRQPLLVTDNGAPPDINYLWETHRDKVLCRQAQGQVCAKYSYSFSNQIQNVTYMCVKVSTPGKGAVRSGCYKQTLHERDVEMCVCESSPGPGKPCNASDRIVVSLGLIISLLFFVNILK</sequence>
<feature type="transmembrane region" description="Helical" evidence="1">
    <location>
        <begin position="178"/>
        <end position="195"/>
    </location>
</feature>
<keyword evidence="1" id="KW-1133">Transmembrane helix</keyword>
<feature type="signal peptide" evidence="2">
    <location>
        <begin position="1"/>
        <end position="24"/>
    </location>
</feature>
<organism evidence="3 4">
    <name type="scientific">Aquatica leii</name>
    <dbReference type="NCBI Taxonomy" id="1421715"/>
    <lineage>
        <taxon>Eukaryota</taxon>
        <taxon>Metazoa</taxon>
        <taxon>Ecdysozoa</taxon>
        <taxon>Arthropoda</taxon>
        <taxon>Hexapoda</taxon>
        <taxon>Insecta</taxon>
        <taxon>Pterygota</taxon>
        <taxon>Neoptera</taxon>
        <taxon>Endopterygota</taxon>
        <taxon>Coleoptera</taxon>
        <taxon>Polyphaga</taxon>
        <taxon>Elateriformia</taxon>
        <taxon>Elateroidea</taxon>
        <taxon>Lampyridae</taxon>
        <taxon>Luciolinae</taxon>
        <taxon>Aquatica</taxon>
    </lineage>
</organism>
<evidence type="ECO:0000313" key="4">
    <source>
        <dbReference type="Proteomes" id="UP001353858"/>
    </source>
</evidence>
<keyword evidence="4" id="KW-1185">Reference proteome</keyword>
<evidence type="ECO:0000256" key="1">
    <source>
        <dbReference type="SAM" id="Phobius"/>
    </source>
</evidence>
<protein>
    <submittedName>
        <fullName evidence="3">Uncharacterized protein</fullName>
    </submittedName>
</protein>